<dbReference type="Proteomes" id="UP000486534">
    <property type="component" value="Unassembled WGS sequence"/>
</dbReference>
<evidence type="ECO:0000313" key="1">
    <source>
        <dbReference type="EMBL" id="MQA53695.1"/>
    </source>
</evidence>
<comment type="caution">
    <text evidence="1">The sequence shown here is derived from an EMBL/GenBank/DDBJ whole genome shotgun (WGS) entry which is preliminary data.</text>
</comment>
<evidence type="ECO:0008006" key="3">
    <source>
        <dbReference type="Google" id="ProtNLM"/>
    </source>
</evidence>
<organism evidence="1 2">
    <name type="scientific">Pseudomonas piscis</name>
    <dbReference type="NCBI Taxonomy" id="2614538"/>
    <lineage>
        <taxon>Bacteria</taxon>
        <taxon>Pseudomonadati</taxon>
        <taxon>Pseudomonadota</taxon>
        <taxon>Gammaproteobacteria</taxon>
        <taxon>Pseudomonadales</taxon>
        <taxon>Pseudomonadaceae</taxon>
        <taxon>Pseudomonas</taxon>
    </lineage>
</organism>
<evidence type="ECO:0000313" key="2">
    <source>
        <dbReference type="Proteomes" id="UP000486534"/>
    </source>
</evidence>
<sequence length="71" mass="8162">MSTLSYRMRDTLKRLHKRPDGYYGSCTNATMKALKNRGLADDEWTEVPGSYYRDHKWVITPAGVAVLEVKL</sequence>
<accession>A0A7X1PM14</accession>
<dbReference type="AlphaFoldDB" id="A0A7X1PM14"/>
<proteinExistence type="predicted"/>
<dbReference type="EMBL" id="WHUV01000002">
    <property type="protein sequence ID" value="MQA53695.1"/>
    <property type="molecule type" value="Genomic_DNA"/>
</dbReference>
<protein>
    <recommendedName>
        <fullName evidence="3">Antirepressor protein C-terminal domain-containing protein</fullName>
    </recommendedName>
</protein>
<name>A0A7X1PM14_9PSED</name>
<dbReference type="RefSeq" id="WP_152897444.1">
    <property type="nucleotide sequence ID" value="NZ_WHUV01000002.1"/>
</dbReference>
<reference evidence="1 2" key="1">
    <citation type="submission" date="2019-10" db="EMBL/GenBank/DDBJ databases">
        <title>Pseudomonas dajingensis sp. nov., isolated from the profound head ulcers of farmed Murray cod (Maccullochella peelii peelii).</title>
        <authorList>
            <person name="Liu Y."/>
        </authorList>
    </citation>
    <scope>NUCLEOTIDE SEQUENCE [LARGE SCALE GENOMIC DNA]</scope>
    <source>
        <strain evidence="1 2">MC042</strain>
    </source>
</reference>
<gene>
    <name evidence="1" type="ORF">GDH07_10270</name>
</gene>